<dbReference type="InterPro" id="IPR004655">
    <property type="entry name" value="FabH"/>
</dbReference>
<keyword evidence="12" id="KW-1185">Reference proteome</keyword>
<gene>
    <name evidence="8" type="primary">fabH</name>
    <name evidence="11" type="ORF">RGQ13_11980</name>
</gene>
<evidence type="ECO:0000259" key="10">
    <source>
        <dbReference type="Pfam" id="PF08545"/>
    </source>
</evidence>
<dbReference type="Gene3D" id="3.40.47.10">
    <property type="match status" value="1"/>
</dbReference>
<name>A0ABY9TSY6_9GAMM</name>
<accession>A0ABY9TSY6</accession>
<protein>
    <recommendedName>
        <fullName evidence="8">Beta-ketoacyl-[acyl-carrier-protein] synthase III</fullName>
        <shortName evidence="8">Beta-ketoacyl-ACP synthase III</shortName>
        <shortName evidence="8">KAS III</shortName>
        <ecNumber evidence="8">2.3.1.180</ecNumber>
    </recommendedName>
    <alternativeName>
        <fullName evidence="8">3-oxoacyl-[acyl-carrier-protein] synthase 3</fullName>
    </alternativeName>
    <alternativeName>
        <fullName evidence="8">3-oxoacyl-[acyl-carrier-protein] synthase III</fullName>
    </alternativeName>
</protein>
<evidence type="ECO:0000313" key="12">
    <source>
        <dbReference type="Proteomes" id="UP001258994"/>
    </source>
</evidence>
<feature type="active site" evidence="8">
    <location>
        <position position="279"/>
    </location>
</feature>
<feature type="active site" evidence="8">
    <location>
        <position position="113"/>
    </location>
</feature>
<comment type="similarity">
    <text evidence="1 8">Belongs to the thiolase-like superfamily. FabH family.</text>
</comment>
<feature type="region of interest" description="ACP-binding" evidence="8">
    <location>
        <begin position="250"/>
        <end position="254"/>
    </location>
</feature>
<evidence type="ECO:0000256" key="5">
    <source>
        <dbReference type="ARBA" id="ARBA00023098"/>
    </source>
</evidence>
<dbReference type="NCBIfam" id="NF006829">
    <property type="entry name" value="PRK09352.1"/>
    <property type="match status" value="1"/>
</dbReference>
<proteinExistence type="inferred from homology"/>
<reference evidence="12" key="1">
    <citation type="submission" date="2023-09" db="EMBL/GenBank/DDBJ databases">
        <authorList>
            <person name="Zhang C."/>
        </authorList>
    </citation>
    <scope>NUCLEOTIDE SEQUENCE [LARGE SCALE GENOMIC DNA]</scope>
    <source>
        <strain evidence="12">SQ149</strain>
    </source>
</reference>
<dbReference type="Proteomes" id="UP001258994">
    <property type="component" value="Chromosome"/>
</dbReference>
<keyword evidence="8 11" id="KW-0012">Acyltransferase</keyword>
<keyword evidence="6 8" id="KW-0275">Fatty acid biosynthesis</keyword>
<comment type="catalytic activity">
    <reaction evidence="8">
        <text>malonyl-[ACP] + acetyl-CoA + H(+) = 3-oxobutanoyl-[ACP] + CO2 + CoA</text>
        <dbReference type="Rhea" id="RHEA:12080"/>
        <dbReference type="Rhea" id="RHEA-COMP:9623"/>
        <dbReference type="Rhea" id="RHEA-COMP:9625"/>
        <dbReference type="ChEBI" id="CHEBI:15378"/>
        <dbReference type="ChEBI" id="CHEBI:16526"/>
        <dbReference type="ChEBI" id="CHEBI:57287"/>
        <dbReference type="ChEBI" id="CHEBI:57288"/>
        <dbReference type="ChEBI" id="CHEBI:78449"/>
        <dbReference type="ChEBI" id="CHEBI:78450"/>
        <dbReference type="EC" id="2.3.1.180"/>
    </reaction>
</comment>
<evidence type="ECO:0000256" key="3">
    <source>
        <dbReference type="ARBA" id="ARBA00022679"/>
    </source>
</evidence>
<dbReference type="Pfam" id="PF08541">
    <property type="entry name" value="ACP_syn_III_C"/>
    <property type="match status" value="1"/>
</dbReference>
<dbReference type="Pfam" id="PF08545">
    <property type="entry name" value="ACP_syn_III"/>
    <property type="match status" value="1"/>
</dbReference>
<dbReference type="PANTHER" id="PTHR43091">
    <property type="entry name" value="3-OXOACYL-[ACYL-CARRIER-PROTEIN] SYNTHASE"/>
    <property type="match status" value="1"/>
</dbReference>
<comment type="function">
    <text evidence="8">Catalyzes the condensation reaction of fatty acid synthesis by the addition to an acyl acceptor of two carbons from malonyl-ACP. Catalyzes the first condensation reaction which initiates fatty acid synthesis and may therefore play a role in governing the total rate of fatty acid production. Possesses both acetoacetyl-ACP synthase and acetyl transacylase activities. Its substrate specificity determines the biosynthesis of branched-chain and/or straight-chain of fatty acids.</text>
</comment>
<dbReference type="NCBIfam" id="TIGR00747">
    <property type="entry name" value="fabH"/>
    <property type="match status" value="1"/>
</dbReference>
<dbReference type="EMBL" id="CP134145">
    <property type="protein sequence ID" value="WNC70849.1"/>
    <property type="molecule type" value="Genomic_DNA"/>
</dbReference>
<comment type="domain">
    <text evidence="8">The last Arg residue of the ACP-binding site is essential for the weak association between ACP/AcpP and FabH.</text>
</comment>
<comment type="subcellular location">
    <subcellularLocation>
        <location evidence="8">Cytoplasm</location>
    </subcellularLocation>
</comment>
<dbReference type="InterPro" id="IPR016039">
    <property type="entry name" value="Thiolase-like"/>
</dbReference>
<evidence type="ECO:0000256" key="2">
    <source>
        <dbReference type="ARBA" id="ARBA00022516"/>
    </source>
</evidence>
<comment type="subunit">
    <text evidence="8">Homodimer.</text>
</comment>
<keyword evidence="2 8" id="KW-0444">Lipid biosynthesis</keyword>
<dbReference type="InterPro" id="IPR013747">
    <property type="entry name" value="ACP_syn_III_C"/>
</dbReference>
<comment type="pathway">
    <text evidence="8">Lipid metabolism; fatty acid biosynthesis.</text>
</comment>
<organism evidence="11 12">
    <name type="scientific">Thalassotalea psychrophila</name>
    <dbReference type="NCBI Taxonomy" id="3065647"/>
    <lineage>
        <taxon>Bacteria</taxon>
        <taxon>Pseudomonadati</taxon>
        <taxon>Pseudomonadota</taxon>
        <taxon>Gammaproteobacteria</taxon>
        <taxon>Alteromonadales</taxon>
        <taxon>Colwelliaceae</taxon>
        <taxon>Thalassotalea</taxon>
    </lineage>
</organism>
<keyword evidence="3 8" id="KW-0808">Transferase</keyword>
<keyword evidence="7 8" id="KW-0511">Multifunctional enzyme</keyword>
<dbReference type="HAMAP" id="MF_01815">
    <property type="entry name" value="FabH"/>
    <property type="match status" value="1"/>
</dbReference>
<evidence type="ECO:0000259" key="9">
    <source>
        <dbReference type="Pfam" id="PF08541"/>
    </source>
</evidence>
<feature type="domain" description="Beta-ketoacyl-[acyl-carrier-protein] synthase III C-terminal" evidence="9">
    <location>
        <begin position="233"/>
        <end position="321"/>
    </location>
</feature>
<dbReference type="GO" id="GO:0033818">
    <property type="term" value="F:beta-ketoacyl-acyl-carrier-protein synthase III activity"/>
    <property type="evidence" value="ECO:0007669"/>
    <property type="project" value="UniProtKB-EC"/>
</dbReference>
<dbReference type="InterPro" id="IPR013751">
    <property type="entry name" value="ACP_syn_III_N"/>
</dbReference>
<evidence type="ECO:0000256" key="8">
    <source>
        <dbReference type="HAMAP-Rule" id="MF_01815"/>
    </source>
</evidence>
<evidence type="ECO:0000313" key="11">
    <source>
        <dbReference type="EMBL" id="WNC70849.1"/>
    </source>
</evidence>
<keyword evidence="5 8" id="KW-0443">Lipid metabolism</keyword>
<dbReference type="PANTHER" id="PTHR43091:SF1">
    <property type="entry name" value="BETA-KETOACYL-[ACYL-CARRIER-PROTEIN] SYNTHASE III, CHLOROPLASTIC"/>
    <property type="match status" value="1"/>
</dbReference>
<evidence type="ECO:0000256" key="6">
    <source>
        <dbReference type="ARBA" id="ARBA00023160"/>
    </source>
</evidence>
<evidence type="ECO:0000256" key="1">
    <source>
        <dbReference type="ARBA" id="ARBA00008642"/>
    </source>
</evidence>
<feature type="domain" description="Beta-ketoacyl-[acyl-carrier-protein] synthase III N-terminal" evidence="10">
    <location>
        <begin position="107"/>
        <end position="186"/>
    </location>
</feature>
<feature type="active site" evidence="8">
    <location>
        <position position="249"/>
    </location>
</feature>
<keyword evidence="8" id="KW-0963">Cytoplasm</keyword>
<evidence type="ECO:0000256" key="4">
    <source>
        <dbReference type="ARBA" id="ARBA00022832"/>
    </source>
</evidence>
<sequence length="322" mass="34850">MNSKIVGTGSYLPEKTLTNADLEKIIETSDQWITERTGIKSRHIADKNETVADMGTEAALKALEMAGLKATDLDMIILGTTSFFESNIPGGAVHVQRMLGVPNIPAFDIAAACSGFIFSLSIADQYIKAGNAKRILVIGADMLSHMVAPDDRTTMILFGDAAGAVILEATDEQDTGIISTHLHSEGNYVDLLHCPTPKRGEADTVDTSYIHMKGNEVFKIAVTKLSEIVKETLEHNNIDKSEIDWLVPHQANLRIIAATAKKLDMPMERVVVTLDQHGNTSAGSVPTALDFAVRDGRIQRGQTLLLEAFGSGFTWGSALIKF</sequence>
<dbReference type="EC" id="2.3.1.180" evidence="8"/>
<evidence type="ECO:0000256" key="7">
    <source>
        <dbReference type="ARBA" id="ARBA00023268"/>
    </source>
</evidence>
<dbReference type="SUPFAM" id="SSF53901">
    <property type="entry name" value="Thiolase-like"/>
    <property type="match status" value="1"/>
</dbReference>
<dbReference type="RefSeq" id="WP_348389986.1">
    <property type="nucleotide sequence ID" value="NZ_CP134145.1"/>
</dbReference>
<dbReference type="CDD" id="cd00830">
    <property type="entry name" value="KAS_III"/>
    <property type="match status" value="1"/>
</dbReference>
<keyword evidence="4 8" id="KW-0276">Fatty acid metabolism</keyword>